<organism evidence="1 2">
    <name type="scientific">Plenodomus tracheiphilus IPT5</name>
    <dbReference type="NCBI Taxonomy" id="1408161"/>
    <lineage>
        <taxon>Eukaryota</taxon>
        <taxon>Fungi</taxon>
        <taxon>Dikarya</taxon>
        <taxon>Ascomycota</taxon>
        <taxon>Pezizomycotina</taxon>
        <taxon>Dothideomycetes</taxon>
        <taxon>Pleosporomycetidae</taxon>
        <taxon>Pleosporales</taxon>
        <taxon>Pleosporineae</taxon>
        <taxon>Leptosphaeriaceae</taxon>
        <taxon>Plenodomus</taxon>
    </lineage>
</organism>
<dbReference type="Proteomes" id="UP000799423">
    <property type="component" value="Unassembled WGS sequence"/>
</dbReference>
<evidence type="ECO:0000313" key="1">
    <source>
        <dbReference type="EMBL" id="KAF2853595.1"/>
    </source>
</evidence>
<gene>
    <name evidence="1" type="ORF">T440DRAFT_476840</name>
</gene>
<keyword evidence="2" id="KW-1185">Reference proteome</keyword>
<evidence type="ECO:0000313" key="2">
    <source>
        <dbReference type="Proteomes" id="UP000799423"/>
    </source>
</evidence>
<proteinExistence type="predicted"/>
<dbReference type="AlphaFoldDB" id="A0A6A7BGI2"/>
<dbReference type="EMBL" id="MU006295">
    <property type="protein sequence ID" value="KAF2853595.1"/>
    <property type="molecule type" value="Genomic_DNA"/>
</dbReference>
<reference evidence="1" key="1">
    <citation type="submission" date="2020-01" db="EMBL/GenBank/DDBJ databases">
        <authorList>
            <consortium name="DOE Joint Genome Institute"/>
            <person name="Haridas S."/>
            <person name="Albert R."/>
            <person name="Binder M."/>
            <person name="Bloem J."/>
            <person name="Labutti K."/>
            <person name="Salamov A."/>
            <person name="Andreopoulos B."/>
            <person name="Baker S.E."/>
            <person name="Barry K."/>
            <person name="Bills G."/>
            <person name="Bluhm B.H."/>
            <person name="Cannon C."/>
            <person name="Castanera R."/>
            <person name="Culley D.E."/>
            <person name="Daum C."/>
            <person name="Ezra D."/>
            <person name="Gonzalez J.B."/>
            <person name="Henrissat B."/>
            <person name="Kuo A."/>
            <person name="Liang C."/>
            <person name="Lipzen A."/>
            <person name="Lutzoni F."/>
            <person name="Magnuson J."/>
            <person name="Mondo S."/>
            <person name="Nolan M."/>
            <person name="Ohm R."/>
            <person name="Pangilinan J."/>
            <person name="Park H.-J."/>
            <person name="Ramirez L."/>
            <person name="Alfaro M."/>
            <person name="Sun H."/>
            <person name="Tritt A."/>
            <person name="Yoshinaga Y."/>
            <person name="Zwiers L.-H."/>
            <person name="Turgeon B.G."/>
            <person name="Goodwin S.B."/>
            <person name="Spatafora J.W."/>
            <person name="Crous P.W."/>
            <person name="Grigoriev I.V."/>
        </authorList>
    </citation>
    <scope>NUCLEOTIDE SEQUENCE</scope>
    <source>
        <strain evidence="1">IPT5</strain>
    </source>
</reference>
<protein>
    <submittedName>
        <fullName evidence="1">Uncharacterized protein</fullName>
    </submittedName>
</protein>
<sequence length="206" mass="23365">MMEPMNHNCLGQQVGRKVCLQLEAPPRAPDGATENLRFARTRVAEVQRHLSTNRTPEQCAAKRRMKRGCLVASHAVLLRGFGGIHYRARDLGHLVRARLVCGCAIVNGRQIELVNDHGSLEFPKVNPWVSHELRLRAAAIEVMTMEVKSSDRIYPPHSPDLKKSRKPYSVWLLCTLHLDLPLRIVDVLTLNEACRARRIARLFTIK</sequence>
<accession>A0A6A7BGI2</accession>
<name>A0A6A7BGI2_9PLEO</name>